<feature type="chain" id="PRO_5035247751" description="Piwi domain-containing protein" evidence="2">
    <location>
        <begin position="23"/>
        <end position="1035"/>
    </location>
</feature>
<dbReference type="AlphaFoldDB" id="A0A8J2WIJ5"/>
<evidence type="ECO:0000313" key="4">
    <source>
        <dbReference type="EMBL" id="CAH0108327.1"/>
    </source>
</evidence>
<keyword evidence="1" id="KW-0812">Transmembrane</keyword>
<keyword evidence="1" id="KW-1133">Transmembrane helix</keyword>
<sequence length="1035" mass="116936">MMAQAVIFCSITFLSLFQQSKFMVIPGAEYDNSIACNHLNDSVCGKEEFCSSKTNYCEKCVPCTERFNRQPASNNRSCAQTERDCGYCLPGYVADSLTNERIFSTKCYLPSEKLASKNNTSNKSETSPSALTIFFAIMFFVIMVALGFLVYFHKEIRTRIRKYLSPSPMTRPSSLNNTDSIEMCSIESLIVAEPSAPYCEHLLEVARRLSNVQEDRLCGAVPIGQYHEYQPVNTEDDHPLIIVRDRIGSSRDNEEFIVNAIENGPSSEPTMTHPKLNSRLFDRQISADVAPPVRPRPLVYRSSISDSGLSNPHIRLSDHRPSVNATNSSAEENEICVVVGAAITMKRKKDACMTRGNLNEKNDVARSACCFSPQRSSDRVELCHTSDIMTCNIIATCRTTECSIYCYSVKFWPQSLYGADKEAVLREKLLDHRDMYYRDGLIFVKKEIQILAFPILLKCSAKKNQLPAIVSFKERTMEDADCTKVLLQLVLIDCMKELGMTVHTEWNRNVLVVVDASRPEVTNANVKRFYVVKLFEQCGKLSLCLDVTDDLTNNPCVVHENVKLHCRPTTSAVMPHEKLRDIRDLLERMMEKAEFGLLIAKWGFNLFRKLVVTSAKELALPLFDCADRGTTSAKGVWHHLLFNGVRVPAAELDSWICFVNTESRSVATLFISRLIDIGRHFGVRISPPHIEPLGQCLCSQSLAANLWAYLGRKRYRYAVCFADVWNTEMSSTVLRVTLKEYGVPCEMVTTATAGRSDRIVFQEIQKILVNMTAKLGGEPWRIRNISDCFTGQVAMIVGLSLGVDHVRKSTITSVAASMNQDATKYFSEVTVHSTAPTAECFPQSFADHLSSALRYFNRQNDKLPDVVIVYTENVGQQWQLSEDELSRIMTCFDRASQSEEYSPHFNVTAVDDDCTLKLFRSDTKHGAGNPLCGTLAGDDVFPKDYWLVTEKMKDGIIVTPTRYTVLHPPINEVDREVCAKLTLDLCHLNYDLKSSWRFPAPLAYAKRMVNMQFDLGDPAKDRPIYENMRDLYYFL</sequence>
<dbReference type="Pfam" id="PF02171">
    <property type="entry name" value="Piwi"/>
    <property type="match status" value="1"/>
</dbReference>
<dbReference type="SUPFAM" id="SSF53098">
    <property type="entry name" value="Ribonuclease H-like"/>
    <property type="match status" value="1"/>
</dbReference>
<feature type="domain" description="Piwi" evidence="3">
    <location>
        <begin position="717"/>
        <end position="1011"/>
    </location>
</feature>
<protein>
    <recommendedName>
        <fullName evidence="3">Piwi domain-containing protein</fullName>
    </recommendedName>
</protein>
<reference evidence="4" key="1">
    <citation type="submission" date="2021-11" db="EMBL/GenBank/DDBJ databases">
        <authorList>
            <person name="Schell T."/>
        </authorList>
    </citation>
    <scope>NUCLEOTIDE SEQUENCE</scope>
    <source>
        <strain evidence="4">M5</strain>
    </source>
</reference>
<dbReference type="InterPro" id="IPR003165">
    <property type="entry name" value="Piwi"/>
</dbReference>
<feature type="transmembrane region" description="Helical" evidence="1">
    <location>
        <begin position="130"/>
        <end position="152"/>
    </location>
</feature>
<dbReference type="Gene3D" id="3.30.420.10">
    <property type="entry name" value="Ribonuclease H-like superfamily/Ribonuclease H"/>
    <property type="match status" value="1"/>
</dbReference>
<evidence type="ECO:0000313" key="5">
    <source>
        <dbReference type="Proteomes" id="UP000789390"/>
    </source>
</evidence>
<name>A0A8J2WIJ5_9CRUS</name>
<evidence type="ECO:0000259" key="3">
    <source>
        <dbReference type="PROSITE" id="PS50822"/>
    </source>
</evidence>
<organism evidence="4 5">
    <name type="scientific">Daphnia galeata</name>
    <dbReference type="NCBI Taxonomy" id="27404"/>
    <lineage>
        <taxon>Eukaryota</taxon>
        <taxon>Metazoa</taxon>
        <taxon>Ecdysozoa</taxon>
        <taxon>Arthropoda</taxon>
        <taxon>Crustacea</taxon>
        <taxon>Branchiopoda</taxon>
        <taxon>Diplostraca</taxon>
        <taxon>Cladocera</taxon>
        <taxon>Anomopoda</taxon>
        <taxon>Daphniidae</taxon>
        <taxon>Daphnia</taxon>
    </lineage>
</organism>
<evidence type="ECO:0000256" key="1">
    <source>
        <dbReference type="SAM" id="Phobius"/>
    </source>
</evidence>
<evidence type="ECO:0000256" key="2">
    <source>
        <dbReference type="SAM" id="SignalP"/>
    </source>
</evidence>
<accession>A0A8J2WIJ5</accession>
<dbReference type="GO" id="GO:0003676">
    <property type="term" value="F:nucleic acid binding"/>
    <property type="evidence" value="ECO:0007669"/>
    <property type="project" value="InterPro"/>
</dbReference>
<dbReference type="EMBL" id="CAKKLH010000283">
    <property type="protein sequence ID" value="CAH0108327.1"/>
    <property type="molecule type" value="Genomic_DNA"/>
</dbReference>
<dbReference type="PANTHER" id="PTHR22891">
    <property type="entry name" value="EUKARYOTIC TRANSLATION INITIATION FACTOR 2C"/>
    <property type="match status" value="1"/>
</dbReference>
<gene>
    <name evidence="4" type="ORF">DGAL_LOCUS11702</name>
</gene>
<dbReference type="InterPro" id="IPR012337">
    <property type="entry name" value="RNaseH-like_sf"/>
</dbReference>
<dbReference type="Gene3D" id="3.40.50.2300">
    <property type="match status" value="1"/>
</dbReference>
<dbReference type="SMART" id="SM00950">
    <property type="entry name" value="Piwi"/>
    <property type="match status" value="1"/>
</dbReference>
<proteinExistence type="predicted"/>
<comment type="caution">
    <text evidence="4">The sequence shown here is derived from an EMBL/GenBank/DDBJ whole genome shotgun (WGS) entry which is preliminary data.</text>
</comment>
<dbReference type="InterPro" id="IPR036397">
    <property type="entry name" value="RNaseH_sf"/>
</dbReference>
<keyword evidence="1" id="KW-0472">Membrane</keyword>
<feature type="signal peptide" evidence="2">
    <location>
        <begin position="1"/>
        <end position="22"/>
    </location>
</feature>
<keyword evidence="5" id="KW-1185">Reference proteome</keyword>
<dbReference type="Proteomes" id="UP000789390">
    <property type="component" value="Unassembled WGS sequence"/>
</dbReference>
<keyword evidence="2" id="KW-0732">Signal</keyword>
<dbReference type="PROSITE" id="PS50822">
    <property type="entry name" value="PIWI"/>
    <property type="match status" value="1"/>
</dbReference>
<dbReference type="OrthoDB" id="445936at2759"/>